<keyword evidence="6 11" id="KW-0812">Transmembrane</keyword>
<dbReference type="SUPFAM" id="SSF47384">
    <property type="entry name" value="Homodimeric domain of signal transducing histidine kinase"/>
    <property type="match status" value="1"/>
</dbReference>
<dbReference type="CDD" id="cd06225">
    <property type="entry name" value="HAMP"/>
    <property type="match status" value="1"/>
</dbReference>
<evidence type="ECO:0000313" key="14">
    <source>
        <dbReference type="EMBL" id="CDM69490.1"/>
    </source>
</evidence>
<dbReference type="Pfam" id="PF00672">
    <property type="entry name" value="HAMP"/>
    <property type="match status" value="1"/>
</dbReference>
<dbReference type="InterPro" id="IPR004358">
    <property type="entry name" value="Sig_transdc_His_kin-like_C"/>
</dbReference>
<dbReference type="GO" id="GO:0000155">
    <property type="term" value="F:phosphorelay sensor kinase activity"/>
    <property type="evidence" value="ECO:0007669"/>
    <property type="project" value="InterPro"/>
</dbReference>
<evidence type="ECO:0000259" key="13">
    <source>
        <dbReference type="PROSITE" id="PS50885"/>
    </source>
</evidence>
<dbReference type="PANTHER" id="PTHR45528:SF10">
    <property type="entry name" value="METHYL-ACCEPTING CHEMOTAXIS PROTEIN"/>
    <property type="match status" value="1"/>
</dbReference>
<feature type="domain" description="Histidine kinase" evidence="12">
    <location>
        <begin position="265"/>
        <end position="478"/>
    </location>
</feature>
<dbReference type="InterPro" id="IPR005467">
    <property type="entry name" value="His_kinase_dom"/>
</dbReference>
<reference evidence="14 15" key="1">
    <citation type="submission" date="2013-11" db="EMBL/GenBank/DDBJ databases">
        <title>Complete genome sequence of Clostridum sp. M2/40.</title>
        <authorList>
            <person name="Wibberg D."/>
            <person name="Puehler A."/>
            <person name="Schlueter A."/>
        </authorList>
    </citation>
    <scope>NUCLEOTIDE SEQUENCE [LARGE SCALE GENOMIC DNA]</scope>
    <source>
        <strain evidence="15">M2/40</strain>
    </source>
</reference>
<dbReference type="InterPro" id="IPR050398">
    <property type="entry name" value="HssS/ArlS-like"/>
</dbReference>
<keyword evidence="10 11" id="KW-0472">Membrane</keyword>
<evidence type="ECO:0000256" key="5">
    <source>
        <dbReference type="ARBA" id="ARBA00022679"/>
    </source>
</evidence>
<dbReference type="SUPFAM" id="SSF55874">
    <property type="entry name" value="ATPase domain of HSP90 chaperone/DNA topoisomerase II/histidine kinase"/>
    <property type="match status" value="1"/>
</dbReference>
<dbReference type="Pfam" id="PF00512">
    <property type="entry name" value="HisKA"/>
    <property type="match status" value="1"/>
</dbReference>
<name>W6SIK7_9CLOT</name>
<keyword evidence="4" id="KW-0597">Phosphoprotein</keyword>
<dbReference type="InterPro" id="IPR003661">
    <property type="entry name" value="HisK_dim/P_dom"/>
</dbReference>
<keyword evidence="7 14" id="KW-0418">Kinase</keyword>
<dbReference type="SMART" id="SM00388">
    <property type="entry name" value="HisKA"/>
    <property type="match status" value="1"/>
</dbReference>
<dbReference type="InterPro" id="IPR036097">
    <property type="entry name" value="HisK_dim/P_sf"/>
</dbReference>
<keyword evidence="8 11" id="KW-1133">Transmembrane helix</keyword>
<feature type="transmembrane region" description="Helical" evidence="11">
    <location>
        <begin position="7"/>
        <end position="26"/>
    </location>
</feature>
<dbReference type="PROSITE" id="PS50885">
    <property type="entry name" value="HAMP"/>
    <property type="match status" value="1"/>
</dbReference>
<dbReference type="KEGG" id="clt:CM240_2353"/>
<evidence type="ECO:0000256" key="9">
    <source>
        <dbReference type="ARBA" id="ARBA00023012"/>
    </source>
</evidence>
<dbReference type="OrthoDB" id="9786919at2"/>
<evidence type="ECO:0000256" key="6">
    <source>
        <dbReference type="ARBA" id="ARBA00022692"/>
    </source>
</evidence>
<evidence type="ECO:0000256" key="2">
    <source>
        <dbReference type="ARBA" id="ARBA00004141"/>
    </source>
</evidence>
<evidence type="ECO:0000256" key="11">
    <source>
        <dbReference type="SAM" id="Phobius"/>
    </source>
</evidence>
<accession>W6SIK7</accession>
<dbReference type="InterPro" id="IPR003594">
    <property type="entry name" value="HATPase_dom"/>
</dbReference>
<feature type="transmembrane region" description="Helical" evidence="11">
    <location>
        <begin position="168"/>
        <end position="190"/>
    </location>
</feature>
<dbReference type="InterPro" id="IPR003660">
    <property type="entry name" value="HAMP_dom"/>
</dbReference>
<gene>
    <name evidence="14" type="ORF">CM240_2353</name>
</gene>
<evidence type="ECO:0000256" key="8">
    <source>
        <dbReference type="ARBA" id="ARBA00022989"/>
    </source>
</evidence>
<evidence type="ECO:0000259" key="12">
    <source>
        <dbReference type="PROSITE" id="PS50109"/>
    </source>
</evidence>
<evidence type="ECO:0000256" key="3">
    <source>
        <dbReference type="ARBA" id="ARBA00012438"/>
    </source>
</evidence>
<dbReference type="Gene3D" id="1.10.287.130">
    <property type="match status" value="1"/>
</dbReference>
<dbReference type="Gene3D" id="3.30.565.10">
    <property type="entry name" value="Histidine kinase-like ATPase, C-terminal domain"/>
    <property type="match status" value="1"/>
</dbReference>
<dbReference type="RefSeq" id="WP_044039299.1">
    <property type="nucleotide sequence ID" value="NZ_HG917868.1"/>
</dbReference>
<comment type="subcellular location">
    <subcellularLocation>
        <location evidence="2">Membrane</location>
        <topology evidence="2">Multi-pass membrane protein</topology>
    </subcellularLocation>
</comment>
<dbReference type="PRINTS" id="PR00344">
    <property type="entry name" value="BCTRLSENSOR"/>
</dbReference>
<evidence type="ECO:0000256" key="1">
    <source>
        <dbReference type="ARBA" id="ARBA00000085"/>
    </source>
</evidence>
<evidence type="ECO:0000256" key="7">
    <source>
        <dbReference type="ARBA" id="ARBA00022777"/>
    </source>
</evidence>
<feature type="domain" description="HAMP" evidence="13">
    <location>
        <begin position="191"/>
        <end position="243"/>
    </location>
</feature>
<dbReference type="SMART" id="SM00304">
    <property type="entry name" value="HAMP"/>
    <property type="match status" value="1"/>
</dbReference>
<dbReference type="SMART" id="SM00387">
    <property type="entry name" value="HATPase_c"/>
    <property type="match status" value="1"/>
</dbReference>
<keyword evidence="15" id="KW-1185">Reference proteome</keyword>
<dbReference type="STRING" id="1216932.CM240_2353"/>
<evidence type="ECO:0000313" key="15">
    <source>
        <dbReference type="Proteomes" id="UP000019426"/>
    </source>
</evidence>
<dbReference type="Proteomes" id="UP000019426">
    <property type="component" value="Chromosome M2/40_rep1"/>
</dbReference>
<dbReference type="EMBL" id="HG917868">
    <property type="protein sequence ID" value="CDM69490.1"/>
    <property type="molecule type" value="Genomic_DNA"/>
</dbReference>
<evidence type="ECO:0000256" key="4">
    <source>
        <dbReference type="ARBA" id="ARBA00022553"/>
    </source>
</evidence>
<dbReference type="InterPro" id="IPR036890">
    <property type="entry name" value="HATPase_C_sf"/>
</dbReference>
<dbReference type="eggNOG" id="COG5002">
    <property type="taxonomic scope" value="Bacteria"/>
</dbReference>
<dbReference type="CDD" id="cd00082">
    <property type="entry name" value="HisKA"/>
    <property type="match status" value="1"/>
</dbReference>
<dbReference type="EC" id="2.7.13.3" evidence="3"/>
<dbReference type="GO" id="GO:0005886">
    <property type="term" value="C:plasma membrane"/>
    <property type="evidence" value="ECO:0007669"/>
    <property type="project" value="TreeGrafter"/>
</dbReference>
<protein>
    <recommendedName>
        <fullName evidence="3">histidine kinase</fullName>
        <ecNumber evidence="3">2.7.13.3</ecNumber>
    </recommendedName>
</protein>
<dbReference type="Gene3D" id="6.10.340.10">
    <property type="match status" value="1"/>
</dbReference>
<keyword evidence="9" id="KW-0902">Two-component regulatory system</keyword>
<dbReference type="PATRIC" id="fig|1216932.3.peg.2331"/>
<evidence type="ECO:0000256" key="10">
    <source>
        <dbReference type="ARBA" id="ARBA00023136"/>
    </source>
</evidence>
<dbReference type="PANTHER" id="PTHR45528">
    <property type="entry name" value="SENSOR HISTIDINE KINASE CPXA"/>
    <property type="match status" value="1"/>
</dbReference>
<keyword evidence="5 14" id="KW-0808">Transferase</keyword>
<dbReference type="AlphaFoldDB" id="W6SIK7"/>
<dbReference type="HOGENOM" id="CLU_000445_89_6_9"/>
<proteinExistence type="predicted"/>
<dbReference type="SUPFAM" id="SSF158472">
    <property type="entry name" value="HAMP domain-like"/>
    <property type="match status" value="1"/>
</dbReference>
<dbReference type="Pfam" id="PF02518">
    <property type="entry name" value="HATPase_c"/>
    <property type="match status" value="1"/>
</dbReference>
<comment type="catalytic activity">
    <reaction evidence="1">
        <text>ATP + protein L-histidine = ADP + protein N-phospho-L-histidine.</text>
        <dbReference type="EC" id="2.7.13.3"/>
    </reaction>
</comment>
<organism evidence="14 15">
    <name type="scientific">Clostridium bornimense</name>
    <dbReference type="NCBI Taxonomy" id="1216932"/>
    <lineage>
        <taxon>Bacteria</taxon>
        <taxon>Bacillati</taxon>
        <taxon>Bacillota</taxon>
        <taxon>Clostridia</taxon>
        <taxon>Eubacteriales</taxon>
        <taxon>Clostridiaceae</taxon>
        <taxon>Clostridium</taxon>
    </lineage>
</organism>
<sequence>MKIKAKFTISLSIVFIVLLVAINFITREVLMSNMESTVYSSLKEVMSSTREYVKYRLIIDELQSNEEGLKKEADNIISYITVNYNCDSQVRNMNGDVFADSGNKGFEKIIEKGIKNSKGKKAIVNINYGKGKMKGILTYPIYIDSSYLGIVVINKDYTYIYNEYRNTIRFTTIIETIVFLIVFIILFFIIRKITKPISKLTDVVNKVGNGDYNASVEVKSNDEVGILSKSFMEMKNKIQHQIEDIKLQKSKVEKLEKSRVEFFNNVTHELKTPLTAISGYAEMIKDDVVDDEEFKKRAVERIYSESERLHKLVLDLIDVSKGISYIEEEWVQLEMKGILDQICDDMNMKAKKYSLRIDKDIKEGYILGQNSRIREVLINIIDNAIKYSHINENIIVKGYIEKDMYVIDVINKGDSIPDRVYDNIFEPFVKSKDSIEEKEKSRGLGLYICSEIIREHDGSINIENGEVIKVSIKIPSVVNKLETSNLNLEKI</sequence>
<dbReference type="PROSITE" id="PS50109">
    <property type="entry name" value="HIS_KIN"/>
    <property type="match status" value="1"/>
</dbReference>
<dbReference type="eggNOG" id="COG2205">
    <property type="taxonomic scope" value="Bacteria"/>
</dbReference>
<dbReference type="FunFam" id="1.10.287.130:FF:000001">
    <property type="entry name" value="Two-component sensor histidine kinase"/>
    <property type="match status" value="1"/>
</dbReference>